<evidence type="ECO:0000313" key="3">
    <source>
        <dbReference type="EMBL" id="TWF47474.1"/>
    </source>
</evidence>
<feature type="transmembrane region" description="Helical" evidence="1">
    <location>
        <begin position="316"/>
        <end position="343"/>
    </location>
</feature>
<feature type="transmembrane region" description="Helical" evidence="1">
    <location>
        <begin position="147"/>
        <end position="163"/>
    </location>
</feature>
<dbReference type="RefSeq" id="WP_145642748.1">
    <property type="nucleotide sequence ID" value="NZ_VIWP01000012.1"/>
</dbReference>
<name>A0A561QAT0_9HYPH</name>
<proteinExistence type="predicted"/>
<feature type="transmembrane region" description="Helical" evidence="1">
    <location>
        <begin position="20"/>
        <end position="49"/>
    </location>
</feature>
<organism evidence="3 4">
    <name type="scientific">Neorhizobium alkalisoli</name>
    <dbReference type="NCBI Taxonomy" id="528178"/>
    <lineage>
        <taxon>Bacteria</taxon>
        <taxon>Pseudomonadati</taxon>
        <taxon>Pseudomonadota</taxon>
        <taxon>Alphaproteobacteria</taxon>
        <taxon>Hyphomicrobiales</taxon>
        <taxon>Rhizobiaceae</taxon>
        <taxon>Rhizobium/Agrobacterium group</taxon>
        <taxon>Neorhizobium</taxon>
    </lineage>
</organism>
<comment type="caution">
    <text evidence="3">The sequence shown here is derived from an EMBL/GenBank/DDBJ whole genome shotgun (WGS) entry which is preliminary data.</text>
</comment>
<keyword evidence="1" id="KW-0812">Transmembrane</keyword>
<feature type="transmembrane region" description="Helical" evidence="1">
    <location>
        <begin position="170"/>
        <end position="189"/>
    </location>
</feature>
<feature type="transmembrane region" description="Helical" evidence="1">
    <location>
        <begin position="250"/>
        <end position="271"/>
    </location>
</feature>
<reference evidence="3 4" key="1">
    <citation type="submission" date="2019-06" db="EMBL/GenBank/DDBJ databases">
        <title>Sorghum-associated microbial communities from plants grown in Nebraska, USA.</title>
        <authorList>
            <person name="Schachtman D."/>
        </authorList>
    </citation>
    <scope>NUCLEOTIDE SEQUENCE [LARGE SCALE GENOMIC DNA]</scope>
    <source>
        <strain evidence="3 4">1225</strain>
    </source>
</reference>
<evidence type="ECO:0000313" key="4">
    <source>
        <dbReference type="Proteomes" id="UP000320653"/>
    </source>
</evidence>
<dbReference type="EMBL" id="VIWP01000012">
    <property type="protein sequence ID" value="TWF47474.1"/>
    <property type="molecule type" value="Genomic_DNA"/>
</dbReference>
<dbReference type="OrthoDB" id="9806425at2"/>
<dbReference type="AlphaFoldDB" id="A0A561QAT0"/>
<dbReference type="Proteomes" id="UP000320653">
    <property type="component" value="Unassembled WGS sequence"/>
</dbReference>
<feature type="transmembrane region" description="Helical" evidence="1">
    <location>
        <begin position="413"/>
        <end position="431"/>
    </location>
</feature>
<sequence>MDVIYGLAHGFSVALLPANLLWCFVGCFLGTIIGIIPGLGPAATIAILLPVTYNMDPTGGIIMLCGIYYGAKYGGSTTSILLKMPGEASSVISCLDGYEMARKGRPGQALGIAAISSFVAGTVGVILLSFLAPPIAEFALSFSSPEYFALMLMGLALVVLLAGDDILKTILSLLLGLWLASIGTDLFTAQPRFTFGQTSLLDGIDFMSLAIGVFAISEILMSISAREKVRLVTIPKGLRNLLPSREELRACRFAFFNGSITGFIIGVLPGAGSTISSFVSYGIEKAVSRHPEKFGTGVPEGLAAPEGANNADTGGALLPVLTLGIPGGSSTAILMSALVLWGVRPGPLLMTEQPDIFWGLVASMYVGNIVLLIMNLPLVGLFTQILRIPLYVLFPIIIGVSIAGAYSTSGSMFDIGLLIAFGLLGYGMQQLRFPAGPLILGFVLGDAMERALRQSLTMSNGDPLILVDRPISAILLALAALILVSPLLGRLRRRNTVQAS</sequence>
<keyword evidence="4" id="KW-1185">Reference proteome</keyword>
<feature type="transmembrane region" description="Helical" evidence="1">
    <location>
        <begin position="388"/>
        <end position="406"/>
    </location>
</feature>
<feature type="transmembrane region" description="Helical" evidence="1">
    <location>
        <begin position="109"/>
        <end position="135"/>
    </location>
</feature>
<feature type="domain" description="DUF112" evidence="2">
    <location>
        <begin position="20"/>
        <end position="440"/>
    </location>
</feature>
<feature type="transmembrane region" description="Helical" evidence="1">
    <location>
        <begin position="471"/>
        <end position="489"/>
    </location>
</feature>
<dbReference type="Pfam" id="PF01970">
    <property type="entry name" value="TctA"/>
    <property type="match status" value="1"/>
</dbReference>
<dbReference type="PANTHER" id="PTHR35342">
    <property type="entry name" value="TRICARBOXYLIC TRANSPORT PROTEIN"/>
    <property type="match status" value="1"/>
</dbReference>
<protein>
    <submittedName>
        <fullName evidence="3">Putative tricarboxylic transport membrane protein</fullName>
    </submittedName>
</protein>
<dbReference type="PANTHER" id="PTHR35342:SF5">
    <property type="entry name" value="TRICARBOXYLIC TRANSPORT PROTEIN"/>
    <property type="match status" value="1"/>
</dbReference>
<evidence type="ECO:0000256" key="1">
    <source>
        <dbReference type="SAM" id="Phobius"/>
    </source>
</evidence>
<dbReference type="InterPro" id="IPR002823">
    <property type="entry name" value="DUF112_TM"/>
</dbReference>
<feature type="transmembrane region" description="Helical" evidence="1">
    <location>
        <begin position="355"/>
        <end position="376"/>
    </location>
</feature>
<evidence type="ECO:0000259" key="2">
    <source>
        <dbReference type="Pfam" id="PF01970"/>
    </source>
</evidence>
<keyword evidence="1" id="KW-0472">Membrane</keyword>
<accession>A0A561QAT0</accession>
<keyword evidence="1" id="KW-1133">Transmembrane helix</keyword>
<gene>
    <name evidence="3" type="ORF">FHW37_112113</name>
</gene>
<feature type="transmembrane region" description="Helical" evidence="1">
    <location>
        <begin position="209"/>
        <end position="229"/>
    </location>
</feature>